<dbReference type="EMBL" id="JACNLK010000032">
    <property type="protein sequence ID" value="MBC8208234.1"/>
    <property type="molecule type" value="Genomic_DNA"/>
</dbReference>
<gene>
    <name evidence="12" type="primary">recN</name>
    <name evidence="12" type="ORF">H8E79_03580</name>
</gene>
<dbReference type="Proteomes" id="UP000599024">
    <property type="component" value="Unassembled WGS sequence"/>
</dbReference>
<dbReference type="CDD" id="cd03241">
    <property type="entry name" value="ABC_RecN"/>
    <property type="match status" value="2"/>
</dbReference>
<evidence type="ECO:0000256" key="10">
    <source>
        <dbReference type="SAM" id="Coils"/>
    </source>
</evidence>
<keyword evidence="7 9" id="KW-0234">DNA repair</keyword>
<feature type="domain" description="RecF/RecN/SMC N-terminal" evidence="11">
    <location>
        <begin position="29"/>
        <end position="514"/>
    </location>
</feature>
<reference evidence="12 13" key="1">
    <citation type="submission" date="2020-08" db="EMBL/GenBank/DDBJ databases">
        <title>Bridging the membrane lipid divide: bacteria of the FCB group superphylum have the potential to synthesize archaeal ether lipids.</title>
        <authorList>
            <person name="Villanueva L."/>
            <person name="Von Meijenfeldt F.A.B."/>
            <person name="Westbye A.B."/>
            <person name="Yadav S."/>
            <person name="Hopmans E.C."/>
            <person name="Dutilh B.E."/>
            <person name="Sinninghe Damste J.S."/>
        </authorList>
    </citation>
    <scope>NUCLEOTIDE SEQUENCE [LARGE SCALE GENOMIC DNA]</scope>
    <source>
        <strain evidence="12">NIOZ-UU81</strain>
    </source>
</reference>
<accession>A0A8J6NAB5</accession>
<dbReference type="InterPro" id="IPR027417">
    <property type="entry name" value="P-loop_NTPase"/>
</dbReference>
<dbReference type="FunFam" id="3.40.50.300:FF:000356">
    <property type="entry name" value="DNA repair protein RecN"/>
    <property type="match status" value="1"/>
</dbReference>
<dbReference type="GO" id="GO:0006281">
    <property type="term" value="P:DNA repair"/>
    <property type="evidence" value="ECO:0007669"/>
    <property type="project" value="UniProtKB-KW"/>
</dbReference>
<dbReference type="GO" id="GO:0043590">
    <property type="term" value="C:bacterial nucleoid"/>
    <property type="evidence" value="ECO:0007669"/>
    <property type="project" value="TreeGrafter"/>
</dbReference>
<evidence type="ECO:0000256" key="2">
    <source>
        <dbReference type="ARBA" id="ARBA00009441"/>
    </source>
</evidence>
<dbReference type="Pfam" id="PF02463">
    <property type="entry name" value="SMC_N"/>
    <property type="match status" value="1"/>
</dbReference>
<dbReference type="PANTHER" id="PTHR11059">
    <property type="entry name" value="DNA REPAIR PROTEIN RECN"/>
    <property type="match status" value="1"/>
</dbReference>
<dbReference type="AlphaFoldDB" id="A0A8J6NAB5"/>
<dbReference type="Gene3D" id="3.40.50.300">
    <property type="entry name" value="P-loop containing nucleotide triphosphate hydrolases"/>
    <property type="match status" value="2"/>
</dbReference>
<evidence type="ECO:0000256" key="7">
    <source>
        <dbReference type="ARBA" id="ARBA00023204"/>
    </source>
</evidence>
<feature type="coiled-coil region" evidence="10">
    <location>
        <begin position="301"/>
        <end position="366"/>
    </location>
</feature>
<sequence>MLCELKIKNLALIESLHLVFDQAGPGAGELVVMTGETGAGKSILLRGLHLLMGGRASLDWIRSGSESCEVEALFELGAQHEEIRAALQEQGLDDDMNVIIRRQVLSRGGSRITINGVLVPARTVAGVMVQLMNVAGQHDHQQLLQPSNHLDMLDTVGELESLRDSYTVLYRAWQDKLAALVELQQQEQDKEERRELLTYQLEEIRRLAPEPGEDEQLQQERQRLKGADGLIRLGSEAHHLLSSSVQEKLVQVRRAVEQLAQLDPESRPLVAELIDYSYQAEDLSDRLRQYRDALEANPYRLEQVGERLQELQQLKRKYGDTLEAVIEFGLAAEEELQRIETMDQELQALDAQAMQLQKEVMALATVLSGQRRETGRMLEQGMTAELSSLAFHQARFQVLFQESNCSVESLGPHGCDRLEFFFSANAGEPLRPLAKVASGGELSRLMLAMKCLLARRDRVNTVIFDEVDAGIGGEAAEAVARKIRELASHHQVFCITHLPQIAARGTLHFLVLKQQEGDRTVSTVTRLEPRERTLELARMLAGESADEQTRVWAEALLVKGGEDVCLR</sequence>
<protein>
    <recommendedName>
        <fullName evidence="3 9">DNA repair protein RecN</fullName>
    </recommendedName>
    <alternativeName>
        <fullName evidence="8 9">Recombination protein N</fullName>
    </alternativeName>
</protein>
<comment type="function">
    <text evidence="1 9">May be involved in recombinational repair of damaged DNA.</text>
</comment>
<dbReference type="InterPro" id="IPR003395">
    <property type="entry name" value="RecF/RecN/SMC_N"/>
</dbReference>
<evidence type="ECO:0000256" key="4">
    <source>
        <dbReference type="ARBA" id="ARBA00022741"/>
    </source>
</evidence>
<dbReference type="InterPro" id="IPR004604">
    <property type="entry name" value="DNA_recomb/repair_RecN"/>
</dbReference>
<keyword evidence="10" id="KW-0175">Coiled coil</keyword>
<evidence type="ECO:0000313" key="13">
    <source>
        <dbReference type="Proteomes" id="UP000599024"/>
    </source>
</evidence>
<keyword evidence="6" id="KW-0067">ATP-binding</keyword>
<comment type="caution">
    <text evidence="12">The sequence shown here is derived from an EMBL/GenBank/DDBJ whole genome shotgun (WGS) entry which is preliminary data.</text>
</comment>
<organism evidence="12 13">
    <name type="scientific">Candidatus Desulfatifera sulfidica</name>
    <dbReference type="NCBI Taxonomy" id="2841691"/>
    <lineage>
        <taxon>Bacteria</taxon>
        <taxon>Pseudomonadati</taxon>
        <taxon>Thermodesulfobacteriota</taxon>
        <taxon>Desulfobulbia</taxon>
        <taxon>Desulfobulbales</taxon>
        <taxon>Desulfobulbaceae</taxon>
        <taxon>Candidatus Desulfatifera</taxon>
    </lineage>
</organism>
<dbReference type="SUPFAM" id="SSF52540">
    <property type="entry name" value="P-loop containing nucleoside triphosphate hydrolases"/>
    <property type="match status" value="1"/>
</dbReference>
<dbReference type="GO" id="GO:0005524">
    <property type="term" value="F:ATP binding"/>
    <property type="evidence" value="ECO:0007669"/>
    <property type="project" value="UniProtKB-KW"/>
</dbReference>
<name>A0A8J6NAB5_9BACT</name>
<dbReference type="InterPro" id="IPR025662">
    <property type="entry name" value="Sigma_54_int_dom_ATP-bd_1"/>
</dbReference>
<evidence type="ECO:0000256" key="8">
    <source>
        <dbReference type="ARBA" id="ARBA00033408"/>
    </source>
</evidence>
<evidence type="ECO:0000313" key="12">
    <source>
        <dbReference type="EMBL" id="MBC8208234.1"/>
    </source>
</evidence>
<dbReference type="PROSITE" id="PS00675">
    <property type="entry name" value="SIGMA54_INTERACT_1"/>
    <property type="match status" value="1"/>
</dbReference>
<dbReference type="PANTHER" id="PTHR11059:SF0">
    <property type="entry name" value="DNA REPAIR PROTEIN RECN"/>
    <property type="match status" value="1"/>
</dbReference>
<evidence type="ECO:0000256" key="6">
    <source>
        <dbReference type="ARBA" id="ARBA00022840"/>
    </source>
</evidence>
<proteinExistence type="inferred from homology"/>
<dbReference type="PIRSF" id="PIRSF003128">
    <property type="entry name" value="RecN"/>
    <property type="match status" value="1"/>
</dbReference>
<evidence type="ECO:0000259" key="11">
    <source>
        <dbReference type="Pfam" id="PF02463"/>
    </source>
</evidence>
<dbReference type="NCBIfam" id="TIGR00634">
    <property type="entry name" value="recN"/>
    <property type="match status" value="1"/>
</dbReference>
<dbReference type="GO" id="GO:0009432">
    <property type="term" value="P:SOS response"/>
    <property type="evidence" value="ECO:0007669"/>
    <property type="project" value="TreeGrafter"/>
</dbReference>
<evidence type="ECO:0000256" key="5">
    <source>
        <dbReference type="ARBA" id="ARBA00022763"/>
    </source>
</evidence>
<keyword evidence="4" id="KW-0547">Nucleotide-binding</keyword>
<keyword evidence="5 9" id="KW-0227">DNA damage</keyword>
<evidence type="ECO:0000256" key="9">
    <source>
        <dbReference type="PIRNR" id="PIRNR003128"/>
    </source>
</evidence>
<dbReference type="GO" id="GO:0006310">
    <property type="term" value="P:DNA recombination"/>
    <property type="evidence" value="ECO:0007669"/>
    <property type="project" value="InterPro"/>
</dbReference>
<evidence type="ECO:0000256" key="1">
    <source>
        <dbReference type="ARBA" id="ARBA00003618"/>
    </source>
</evidence>
<comment type="similarity">
    <text evidence="2 9">Belongs to the RecN family.</text>
</comment>
<evidence type="ECO:0000256" key="3">
    <source>
        <dbReference type="ARBA" id="ARBA00021315"/>
    </source>
</evidence>